<sequence length="134" mass="14951">MQAFCCAISSSQLPSKTNNGSRLSSRLTSRLPGTLAKLTLVEPFQFPNQQFTSKTDQSVALAVACCENRDLHNYYGTSLFDYVNAMLTISRQQTPHCHGLSLPAIRLSACIHEGKMKNKKFFFLSYVNSILQII</sequence>
<reference evidence="1 2" key="1">
    <citation type="submission" date="2015-01" db="EMBL/GenBank/DDBJ databases">
        <title>Evolution of Trichinella species and genotypes.</title>
        <authorList>
            <person name="Korhonen P.K."/>
            <person name="Edoardo P."/>
            <person name="Giuseppe L.R."/>
            <person name="Gasser R.B."/>
        </authorList>
    </citation>
    <scope>NUCLEOTIDE SEQUENCE [LARGE SCALE GENOMIC DNA]</scope>
    <source>
        <strain evidence="1">ISS1980</strain>
    </source>
</reference>
<organism evidence="1 2">
    <name type="scientific">Trichinella papuae</name>
    <dbReference type="NCBI Taxonomy" id="268474"/>
    <lineage>
        <taxon>Eukaryota</taxon>
        <taxon>Metazoa</taxon>
        <taxon>Ecdysozoa</taxon>
        <taxon>Nematoda</taxon>
        <taxon>Enoplea</taxon>
        <taxon>Dorylaimia</taxon>
        <taxon>Trichinellida</taxon>
        <taxon>Trichinellidae</taxon>
        <taxon>Trichinella</taxon>
    </lineage>
</organism>
<dbReference type="EMBL" id="JYDO01000093">
    <property type="protein sequence ID" value="KRZ71607.1"/>
    <property type="molecule type" value="Genomic_DNA"/>
</dbReference>
<evidence type="ECO:0000313" key="1">
    <source>
        <dbReference type="EMBL" id="KRZ71607.1"/>
    </source>
</evidence>
<keyword evidence="2" id="KW-1185">Reference proteome</keyword>
<evidence type="ECO:0000313" key="2">
    <source>
        <dbReference type="Proteomes" id="UP000054843"/>
    </source>
</evidence>
<dbReference type="Proteomes" id="UP000054843">
    <property type="component" value="Unassembled WGS sequence"/>
</dbReference>
<name>A0A0V1MIL9_9BILA</name>
<comment type="caution">
    <text evidence="1">The sequence shown here is derived from an EMBL/GenBank/DDBJ whole genome shotgun (WGS) entry which is preliminary data.</text>
</comment>
<gene>
    <name evidence="1" type="ORF">T10_8475</name>
</gene>
<proteinExistence type="predicted"/>
<dbReference type="AlphaFoldDB" id="A0A0V1MIL9"/>
<accession>A0A0V1MIL9</accession>
<protein>
    <submittedName>
        <fullName evidence="1">Uncharacterized protein</fullName>
    </submittedName>
</protein>